<reference evidence="2" key="1">
    <citation type="journal article" date="2023" name="Science">
        <title>Genome structures resolve the early diversification of teleost fishes.</title>
        <authorList>
            <person name="Parey E."/>
            <person name="Louis A."/>
            <person name="Montfort J."/>
            <person name="Bouchez O."/>
            <person name="Roques C."/>
            <person name="Iampietro C."/>
            <person name="Lluch J."/>
            <person name="Castinel A."/>
            <person name="Donnadieu C."/>
            <person name="Desvignes T."/>
            <person name="Floi Bucao C."/>
            <person name="Jouanno E."/>
            <person name="Wen M."/>
            <person name="Mejri S."/>
            <person name="Dirks R."/>
            <person name="Jansen H."/>
            <person name="Henkel C."/>
            <person name="Chen W.J."/>
            <person name="Zahm M."/>
            <person name="Cabau C."/>
            <person name="Klopp C."/>
            <person name="Thompson A.W."/>
            <person name="Robinson-Rechavi M."/>
            <person name="Braasch I."/>
            <person name="Lecointre G."/>
            <person name="Bobe J."/>
            <person name="Postlethwait J.H."/>
            <person name="Berthelot C."/>
            <person name="Roest Crollius H."/>
            <person name="Guiguen Y."/>
        </authorList>
    </citation>
    <scope>NUCLEOTIDE SEQUENCE</scope>
    <source>
        <strain evidence="2">Concon-B</strain>
    </source>
</reference>
<name>A0A9Q1CY48_CONCO</name>
<feature type="region of interest" description="Disordered" evidence="1">
    <location>
        <begin position="55"/>
        <end position="74"/>
    </location>
</feature>
<dbReference type="AlphaFoldDB" id="A0A9Q1CY48"/>
<feature type="compositionally biased region" description="Polar residues" evidence="1">
    <location>
        <begin position="1"/>
        <end position="12"/>
    </location>
</feature>
<accession>A0A9Q1CY48</accession>
<gene>
    <name evidence="2" type="ORF">COCON_G00216550</name>
</gene>
<proteinExistence type="predicted"/>
<evidence type="ECO:0000313" key="2">
    <source>
        <dbReference type="EMBL" id="KAJ8252343.1"/>
    </source>
</evidence>
<dbReference type="Proteomes" id="UP001152803">
    <property type="component" value="Unassembled WGS sequence"/>
</dbReference>
<feature type="region of interest" description="Disordered" evidence="1">
    <location>
        <begin position="1"/>
        <end position="31"/>
    </location>
</feature>
<evidence type="ECO:0000256" key="1">
    <source>
        <dbReference type="SAM" id="MobiDB-lite"/>
    </source>
</evidence>
<comment type="caution">
    <text evidence="2">The sequence shown here is derived from an EMBL/GenBank/DDBJ whole genome shotgun (WGS) entry which is preliminary data.</text>
</comment>
<organism evidence="2 3">
    <name type="scientific">Conger conger</name>
    <name type="common">Conger eel</name>
    <name type="synonym">Muraena conger</name>
    <dbReference type="NCBI Taxonomy" id="82655"/>
    <lineage>
        <taxon>Eukaryota</taxon>
        <taxon>Metazoa</taxon>
        <taxon>Chordata</taxon>
        <taxon>Craniata</taxon>
        <taxon>Vertebrata</taxon>
        <taxon>Euteleostomi</taxon>
        <taxon>Actinopterygii</taxon>
        <taxon>Neopterygii</taxon>
        <taxon>Teleostei</taxon>
        <taxon>Anguilliformes</taxon>
        <taxon>Congridae</taxon>
        <taxon>Conger</taxon>
    </lineage>
</organism>
<keyword evidence="3" id="KW-1185">Reference proteome</keyword>
<sequence>MSSDATAHSRSPITAEKFRSPAGTGLAPADPQCDITKTLKKSYRHCKHKQHCQAHSMPAADRAPDLCPPQCARA</sequence>
<evidence type="ECO:0000313" key="3">
    <source>
        <dbReference type="Proteomes" id="UP001152803"/>
    </source>
</evidence>
<dbReference type="EMBL" id="JAFJMO010000017">
    <property type="protein sequence ID" value="KAJ8252343.1"/>
    <property type="molecule type" value="Genomic_DNA"/>
</dbReference>
<protein>
    <submittedName>
        <fullName evidence="2">Uncharacterized protein</fullName>
    </submittedName>
</protein>